<name>A0A0A1WGG7_ZEUCU</name>
<feature type="domain" description="C2H2-type" evidence="7">
    <location>
        <begin position="442"/>
        <end position="469"/>
    </location>
</feature>
<keyword evidence="1" id="KW-0479">Metal-binding</keyword>
<dbReference type="PANTHER" id="PTHR24408">
    <property type="entry name" value="ZINC FINGER PROTEIN"/>
    <property type="match status" value="1"/>
</dbReference>
<dbReference type="Gene3D" id="3.30.160.60">
    <property type="entry name" value="Classic Zinc Finger"/>
    <property type="match status" value="2"/>
</dbReference>
<dbReference type="GO" id="GO:0043565">
    <property type="term" value="F:sequence-specific DNA binding"/>
    <property type="evidence" value="ECO:0007669"/>
    <property type="project" value="TreeGrafter"/>
</dbReference>
<feature type="compositionally biased region" description="Polar residues" evidence="6">
    <location>
        <begin position="34"/>
        <end position="43"/>
    </location>
</feature>
<dbReference type="PANTHER" id="PTHR24408:SF58">
    <property type="entry name" value="TRANSCRIPTION FACTOR (TFIIIA), PUTATIVE (AFU_ORTHOLOGUE AFUA_1G05150)-RELATED"/>
    <property type="match status" value="1"/>
</dbReference>
<dbReference type="InterPro" id="IPR036236">
    <property type="entry name" value="Znf_C2H2_sf"/>
</dbReference>
<evidence type="ECO:0000256" key="6">
    <source>
        <dbReference type="SAM" id="MobiDB-lite"/>
    </source>
</evidence>
<evidence type="ECO:0000256" key="4">
    <source>
        <dbReference type="ARBA" id="ARBA00022833"/>
    </source>
</evidence>
<keyword evidence="4" id="KW-0862">Zinc</keyword>
<dbReference type="GO" id="GO:0005634">
    <property type="term" value="C:nucleus"/>
    <property type="evidence" value="ECO:0007669"/>
    <property type="project" value="TreeGrafter"/>
</dbReference>
<evidence type="ECO:0000256" key="2">
    <source>
        <dbReference type="ARBA" id="ARBA00022737"/>
    </source>
</evidence>
<sequence length="833" mass="95678">MMQKSNKVNVLEADDASGTVYKFPGGDQTRSTHRQNGNKSAGSSRIRKGLARRKKRRSESVEEDVAEEQHTLNNKKLCLICGNSQEIVDLSANPIMKKTMASYCEDDSVNLDDCLSSLCITCVFKSRAVREVQNNIKVRLQSLGNGQILKTSPCPTKKEVNYDREEYNGDIDIAANTLRKERQNRLIKTRTNGVREFMQSSPEPKRTSDTSSRLPTATLTASVESTETNNATFNHLQYTSLSKCIGINTVLDNSIGEADNKNALQFTEYRLTEITDTKSIQQLEAKRSEVNPTVHSSLLSTERIELLSLTNVPELPSSCSNSTHSHIGMNQSMLQVIRERSESVLITESGGKINNYKSSSRAQPQRVCRYCGNNYVRKDHYNKHIRRCRNQYSRSLPSLSANVTNNLETSVPSASAKRSRVNGVTKCASPTTVEPSKRTRQFHCTECQATMDSVTLLREHRATHLREYKCDMCYKKFNTLYEHDFHRIVCLAEKEACQEQKLVGEHGVDTVNDDKKSVVRSERSAAKSTISRRVTRAQSRVRTDVVEKPTVRRRLTVLTSVSQYVHEHSNSEDSDMDDEDDEVSVADSMDSRRRVYTGDWLDRRNDSEVYELPDIQIDSRKEYDLYLLERLKAQIKAQEFTCLADDCDFFTDTLLNLMLHDYVHHFKSSWFYCPKCGSVFTSKVFLDYHLDRQNGGRFICYKCNEQFMFQHQLDLHLIYHSKQLNHMCDKCKCEFLTEEKLFQHMKLEHSNETEKHVIRIQSKATFASTRPNNEIESLNGGQRKKYTVKILNMRLPYMPSKRPLELPGHKPYRRRIGVIEFENERNPNCCSCK</sequence>
<feature type="domain" description="C2H2-type" evidence="7">
    <location>
        <begin position="698"/>
        <end position="725"/>
    </location>
</feature>
<dbReference type="PROSITE" id="PS00028">
    <property type="entry name" value="ZINC_FINGER_C2H2_1"/>
    <property type="match status" value="3"/>
</dbReference>
<keyword evidence="2" id="KW-0677">Repeat</keyword>
<organism evidence="8">
    <name type="scientific">Zeugodacus cucurbitae</name>
    <name type="common">Melon fruit fly</name>
    <name type="synonym">Bactrocera cucurbitae</name>
    <dbReference type="NCBI Taxonomy" id="28588"/>
    <lineage>
        <taxon>Eukaryota</taxon>
        <taxon>Metazoa</taxon>
        <taxon>Ecdysozoa</taxon>
        <taxon>Arthropoda</taxon>
        <taxon>Hexapoda</taxon>
        <taxon>Insecta</taxon>
        <taxon>Pterygota</taxon>
        <taxon>Neoptera</taxon>
        <taxon>Endopterygota</taxon>
        <taxon>Diptera</taxon>
        <taxon>Brachycera</taxon>
        <taxon>Muscomorpha</taxon>
        <taxon>Tephritoidea</taxon>
        <taxon>Tephritidae</taxon>
        <taxon>Zeugodacus</taxon>
        <taxon>Zeugodacus</taxon>
    </lineage>
</organism>
<dbReference type="OrthoDB" id="8069632at2759"/>
<feature type="region of interest" description="Disordered" evidence="6">
    <location>
        <begin position="18"/>
        <end position="66"/>
    </location>
</feature>
<dbReference type="GO" id="GO:0008270">
    <property type="term" value="F:zinc ion binding"/>
    <property type="evidence" value="ECO:0007669"/>
    <property type="project" value="UniProtKB-KW"/>
</dbReference>
<gene>
    <name evidence="8" type="primary">ZNF425_4</name>
    <name evidence="8" type="ORF">g.20965</name>
</gene>
<dbReference type="GO" id="GO:0000981">
    <property type="term" value="F:DNA-binding transcription factor activity, RNA polymerase II-specific"/>
    <property type="evidence" value="ECO:0007669"/>
    <property type="project" value="TreeGrafter"/>
</dbReference>
<reference evidence="8" key="1">
    <citation type="submission" date="2014-11" db="EMBL/GenBank/DDBJ databases">
        <authorList>
            <person name="Geib S."/>
        </authorList>
    </citation>
    <scope>NUCLEOTIDE SEQUENCE</scope>
</reference>
<evidence type="ECO:0000256" key="1">
    <source>
        <dbReference type="ARBA" id="ARBA00022723"/>
    </source>
</evidence>
<dbReference type="AlphaFoldDB" id="A0A0A1WGG7"/>
<feature type="domain" description="C2H2-type" evidence="7">
    <location>
        <begin position="671"/>
        <end position="698"/>
    </location>
</feature>
<dbReference type="SUPFAM" id="SSF57667">
    <property type="entry name" value="beta-beta-alpha zinc fingers"/>
    <property type="match status" value="2"/>
</dbReference>
<keyword evidence="3 5" id="KW-0863">Zinc-finger</keyword>
<evidence type="ECO:0000256" key="5">
    <source>
        <dbReference type="PROSITE-ProRule" id="PRU00042"/>
    </source>
</evidence>
<evidence type="ECO:0000313" key="8">
    <source>
        <dbReference type="EMBL" id="JAC98113.1"/>
    </source>
</evidence>
<feature type="region of interest" description="Disordered" evidence="6">
    <location>
        <begin position="196"/>
        <end position="216"/>
    </location>
</feature>
<protein>
    <submittedName>
        <fullName evidence="8">Zinc finger protein 425</fullName>
    </submittedName>
</protein>
<accession>A0A0A1WGG7</accession>
<dbReference type="EMBL" id="GBXI01016178">
    <property type="protein sequence ID" value="JAC98113.1"/>
    <property type="molecule type" value="Transcribed_RNA"/>
</dbReference>
<feature type="compositionally biased region" description="Basic residues" evidence="6">
    <location>
        <begin position="45"/>
        <end position="57"/>
    </location>
</feature>
<feature type="domain" description="C2H2-type" evidence="7">
    <location>
        <begin position="726"/>
        <end position="754"/>
    </location>
</feature>
<dbReference type="InterPro" id="IPR013087">
    <property type="entry name" value="Znf_C2H2_type"/>
</dbReference>
<dbReference type="PROSITE" id="PS50157">
    <property type="entry name" value="ZINC_FINGER_C2H2_2"/>
    <property type="match status" value="4"/>
</dbReference>
<proteinExistence type="predicted"/>
<dbReference type="SMART" id="SM00355">
    <property type="entry name" value="ZnF_C2H2"/>
    <property type="match status" value="7"/>
</dbReference>
<evidence type="ECO:0000256" key="3">
    <source>
        <dbReference type="ARBA" id="ARBA00022771"/>
    </source>
</evidence>
<reference evidence="8" key="2">
    <citation type="journal article" date="2015" name="Gigascience">
        <title>Reconstructing a comprehensive transcriptome assembly of a white-pupal translocated strain of the pest fruit fly Bactrocera cucurbitae.</title>
        <authorList>
            <person name="Sim S.B."/>
            <person name="Calla B."/>
            <person name="Hall B."/>
            <person name="DeRego T."/>
            <person name="Geib S.M."/>
        </authorList>
    </citation>
    <scope>NUCLEOTIDE SEQUENCE</scope>
</reference>
<evidence type="ECO:0000259" key="7">
    <source>
        <dbReference type="PROSITE" id="PS50157"/>
    </source>
</evidence>